<organism evidence="5">
    <name type="scientific">Roseihalotalea indica</name>
    <dbReference type="NCBI Taxonomy" id="2867963"/>
    <lineage>
        <taxon>Bacteria</taxon>
        <taxon>Pseudomonadati</taxon>
        <taxon>Bacteroidota</taxon>
        <taxon>Cytophagia</taxon>
        <taxon>Cytophagales</taxon>
        <taxon>Catalimonadaceae</taxon>
        <taxon>Roseihalotalea</taxon>
    </lineage>
</organism>
<evidence type="ECO:0000256" key="1">
    <source>
        <dbReference type="ARBA" id="ARBA00004370"/>
    </source>
</evidence>
<evidence type="ECO:0000313" key="5">
    <source>
        <dbReference type="EMBL" id="WKN36645.1"/>
    </source>
</evidence>
<dbReference type="InterPro" id="IPR034746">
    <property type="entry name" value="POTRA"/>
</dbReference>
<dbReference type="Pfam" id="PF01103">
    <property type="entry name" value="Omp85"/>
    <property type="match status" value="1"/>
</dbReference>
<dbReference type="GO" id="GO:0019867">
    <property type="term" value="C:outer membrane"/>
    <property type="evidence" value="ECO:0007669"/>
    <property type="project" value="InterPro"/>
</dbReference>
<reference evidence="5" key="2">
    <citation type="journal article" date="2024" name="Antonie Van Leeuwenhoek">
        <title>Roseihalotalea indica gen. nov., sp. nov., a halophilic Bacteroidetes from mesopelagic Southwest Indian Ocean with higher carbohydrate metabolic potential.</title>
        <authorList>
            <person name="Chen B."/>
            <person name="Zhang M."/>
            <person name="Lin D."/>
            <person name="Ye J."/>
            <person name="Tang K."/>
        </authorList>
    </citation>
    <scope>NUCLEOTIDE SEQUENCE</scope>
    <source>
        <strain evidence="5">TK19036</strain>
    </source>
</reference>
<feature type="chain" id="PRO_5041351615" evidence="3">
    <location>
        <begin position="23"/>
        <end position="497"/>
    </location>
</feature>
<evidence type="ECO:0000256" key="3">
    <source>
        <dbReference type="SAM" id="SignalP"/>
    </source>
</evidence>
<sequence>MRNWCMIIGWFSCWALSIPTWAQSAQSDSTPLNASTETTSTDTNASVSTDTDFITIDRIFVLGNRVTKEKIILRELSVAEGITFPFYELNELLKKDRQKLMNTRLFLDVELHIVEIHPGTADIIIRVSERWYTIPTPYFQLADRNLNVWLTNQNRDWSRLIYGIKFTQYNFRGLNQRLAATAQFGFTKKYAVLYQIPYVDRAQKNGIEVGFSYSENRNINYMTKDHVFQFTDRALETTLDPASLEVTALVGWNYRPSYYNTHGVTLSYSDVIVADTILSLNPSYFLHEDSRQQYFMLNYTAGGDHRDYIGYPLEGYRWRTSISKLGLGIFDDVDILRISGLYSHYFKLGKGFFFASSVNGYLSTPRYQPYANFRGLGYNGLWLRGYELDVIEGQSFVMQQNTISKRIFSQEFDMSRIIPIDQFNVIPISIYLKGYVDQGYVSNTIEYEQSNRLANRYLMGYGLGIDIVSFYDTVFRIEHSWKIDGNSGFFVHFRSAF</sequence>
<keyword evidence="3" id="KW-0732">Signal</keyword>
<dbReference type="InterPro" id="IPR000184">
    <property type="entry name" value="Bac_surfAg_D15"/>
</dbReference>
<gene>
    <name evidence="5" type="ORF">K4G66_30235</name>
</gene>
<protein>
    <submittedName>
        <fullName evidence="5">BamA/TamA family outer membrane protein</fullName>
    </submittedName>
</protein>
<evidence type="ECO:0000259" key="4">
    <source>
        <dbReference type="PROSITE" id="PS51779"/>
    </source>
</evidence>
<proteinExistence type="predicted"/>
<dbReference type="Gene3D" id="3.10.20.310">
    <property type="entry name" value="membrane protein fhac"/>
    <property type="match status" value="1"/>
</dbReference>
<reference evidence="5" key="1">
    <citation type="journal article" date="2023" name="Comput. Struct. Biotechnol. J.">
        <title>Discovery of a novel marine Bacteroidetes with a rich repertoire of carbohydrate-active enzymes.</title>
        <authorList>
            <person name="Chen B."/>
            <person name="Liu G."/>
            <person name="Chen Q."/>
            <person name="Wang H."/>
            <person name="Liu L."/>
            <person name="Tang K."/>
        </authorList>
    </citation>
    <scope>NUCLEOTIDE SEQUENCE</scope>
    <source>
        <strain evidence="5">TK19036</strain>
    </source>
</reference>
<comment type="subcellular location">
    <subcellularLocation>
        <location evidence="1">Membrane</location>
    </subcellularLocation>
</comment>
<dbReference type="PROSITE" id="PS51779">
    <property type="entry name" value="POTRA"/>
    <property type="match status" value="1"/>
</dbReference>
<keyword evidence="2" id="KW-0472">Membrane</keyword>
<dbReference type="Gene3D" id="2.40.160.50">
    <property type="entry name" value="membrane protein fhac: a member of the omp85/tpsb transporter family"/>
    <property type="match status" value="1"/>
</dbReference>
<dbReference type="EMBL" id="CP120682">
    <property type="protein sequence ID" value="WKN36645.1"/>
    <property type="molecule type" value="Genomic_DNA"/>
</dbReference>
<evidence type="ECO:0000256" key="2">
    <source>
        <dbReference type="ARBA" id="ARBA00023136"/>
    </source>
</evidence>
<feature type="signal peptide" evidence="3">
    <location>
        <begin position="1"/>
        <end position="22"/>
    </location>
</feature>
<name>A0AA49GQ19_9BACT</name>
<feature type="domain" description="POTRA" evidence="4">
    <location>
        <begin position="54"/>
        <end position="130"/>
    </location>
</feature>
<accession>A0AA49GQ19</accession>
<dbReference type="AlphaFoldDB" id="A0AA49GQ19"/>